<dbReference type="SUPFAM" id="SSF117856">
    <property type="entry name" value="AF0104/ALDC/Ptd012-like"/>
    <property type="match status" value="1"/>
</dbReference>
<keyword evidence="4" id="KW-0378">Hydrolase</keyword>
<dbReference type="PANTHER" id="PTHR13204:SF1">
    <property type="entry name" value="ESTER HYDROLASE C11ORF54"/>
    <property type="match status" value="1"/>
</dbReference>
<reference evidence="8" key="1">
    <citation type="submission" date="2019-11" db="UniProtKB">
        <authorList>
            <consortium name="WormBaseParasite"/>
        </authorList>
    </citation>
    <scope>IDENTIFICATION</scope>
</reference>
<dbReference type="Pfam" id="PF08925">
    <property type="entry name" value="DUF1907"/>
    <property type="match status" value="1"/>
</dbReference>
<comment type="subcellular location">
    <subcellularLocation>
        <location evidence="1">Nucleus</location>
    </subcellularLocation>
</comment>
<dbReference type="GO" id="GO:0016788">
    <property type="term" value="F:hydrolase activity, acting on ester bonds"/>
    <property type="evidence" value="ECO:0007669"/>
    <property type="project" value="TreeGrafter"/>
</dbReference>
<organism evidence="8">
    <name type="scientific">Mesocestoides corti</name>
    <name type="common">Flatworm</name>
    <dbReference type="NCBI Taxonomy" id="53468"/>
    <lineage>
        <taxon>Eukaryota</taxon>
        <taxon>Metazoa</taxon>
        <taxon>Spiralia</taxon>
        <taxon>Lophotrochozoa</taxon>
        <taxon>Platyhelminthes</taxon>
        <taxon>Cestoda</taxon>
        <taxon>Eucestoda</taxon>
        <taxon>Cyclophyllidea</taxon>
        <taxon>Mesocestoididae</taxon>
        <taxon>Mesocestoides</taxon>
    </lineage>
</organism>
<proteinExistence type="predicted"/>
<dbReference type="WBParaSite" id="MCU_003200-RA">
    <property type="protein sequence ID" value="MCU_003200-RA"/>
    <property type="gene ID" value="MCU_003200"/>
</dbReference>
<evidence type="ECO:0000256" key="6">
    <source>
        <dbReference type="ARBA" id="ARBA00023242"/>
    </source>
</evidence>
<evidence type="ECO:0000259" key="7">
    <source>
        <dbReference type="SMART" id="SM01168"/>
    </source>
</evidence>
<evidence type="ECO:0000256" key="2">
    <source>
        <dbReference type="ARBA" id="ARBA00011245"/>
    </source>
</evidence>
<evidence type="ECO:0000313" key="8">
    <source>
        <dbReference type="WBParaSite" id="MCU_003200-RA"/>
    </source>
</evidence>
<comment type="subunit">
    <text evidence="2">Monomer.</text>
</comment>
<dbReference type="SMART" id="SM01168">
    <property type="entry name" value="DUF1907"/>
    <property type="match status" value="1"/>
</dbReference>
<feature type="domain" description="DUF1907" evidence="7">
    <location>
        <begin position="2"/>
        <end position="209"/>
    </location>
</feature>
<dbReference type="GO" id="GO:0008270">
    <property type="term" value="F:zinc ion binding"/>
    <property type="evidence" value="ECO:0007669"/>
    <property type="project" value="TreeGrafter"/>
</dbReference>
<keyword evidence="5" id="KW-0862">Zinc</keyword>
<dbReference type="PANTHER" id="PTHR13204">
    <property type="entry name" value="PTD012 PROTEIN"/>
    <property type="match status" value="1"/>
</dbReference>
<keyword evidence="3" id="KW-0479">Metal-binding</keyword>
<protein>
    <submittedName>
        <fullName evidence="8">DUF1907 domain-containing protein</fullName>
    </submittedName>
</protein>
<keyword evidence="6" id="KW-0539">Nucleus</keyword>
<dbReference type="AlphaFoldDB" id="A0A5K3EUS6"/>
<sequence>MVLGGGIGPFQAYQKPCEVSAEFVFSHRGCECNRSLIGFYPKCCEVPISERASNNFFSATGQFFITEATPGKVIELKAAGRVNCHNIFDLIQKALYNKYSKSSSPVALGGVFFLQNSAVEVNLLNDLPKEPYHTFPCFKEFQTTFKIEGPIIGTGTIVSHDPNNQDLVTQSFYCWDTEKQLTGHFENDICPDMANYTVYLYPARNILRLDKPYYRK</sequence>
<accession>A0A5K3EUS6</accession>
<evidence type="ECO:0000256" key="3">
    <source>
        <dbReference type="ARBA" id="ARBA00022723"/>
    </source>
</evidence>
<evidence type="ECO:0000256" key="5">
    <source>
        <dbReference type="ARBA" id="ARBA00022833"/>
    </source>
</evidence>
<dbReference type="GO" id="GO:0005634">
    <property type="term" value="C:nucleus"/>
    <property type="evidence" value="ECO:0007669"/>
    <property type="project" value="UniProtKB-SubCell"/>
</dbReference>
<name>A0A5K3EUS6_MESCO</name>
<evidence type="ECO:0000256" key="1">
    <source>
        <dbReference type="ARBA" id="ARBA00004123"/>
    </source>
</evidence>
<evidence type="ECO:0000256" key="4">
    <source>
        <dbReference type="ARBA" id="ARBA00022801"/>
    </source>
</evidence>
<dbReference type="InterPro" id="IPR015021">
    <property type="entry name" value="C11orf54_DUF1907"/>
</dbReference>